<evidence type="ECO:0000256" key="7">
    <source>
        <dbReference type="SAM" id="Phobius"/>
    </source>
</evidence>
<dbReference type="Pfam" id="PF00482">
    <property type="entry name" value="T2SSF"/>
    <property type="match status" value="2"/>
</dbReference>
<comment type="similarity">
    <text evidence="2">Belongs to the GSP F family.</text>
</comment>
<dbReference type="GO" id="GO:0005886">
    <property type="term" value="C:plasma membrane"/>
    <property type="evidence" value="ECO:0007669"/>
    <property type="project" value="UniProtKB-SubCell"/>
</dbReference>
<accession>A0A1H9KQC2</accession>
<comment type="subcellular location">
    <subcellularLocation>
        <location evidence="1">Cell membrane</location>
        <topology evidence="1">Multi-pass membrane protein</topology>
    </subcellularLocation>
</comment>
<dbReference type="InterPro" id="IPR018076">
    <property type="entry name" value="T2SS_GspF_dom"/>
</dbReference>
<evidence type="ECO:0000256" key="3">
    <source>
        <dbReference type="ARBA" id="ARBA00022475"/>
    </source>
</evidence>
<name>A0A1H9KQC2_9LACT</name>
<dbReference type="InterPro" id="IPR042094">
    <property type="entry name" value="T2SS_GspF_sf"/>
</dbReference>
<dbReference type="AlphaFoldDB" id="A0A1H9KQC2"/>
<proteinExistence type="inferred from homology"/>
<evidence type="ECO:0000256" key="1">
    <source>
        <dbReference type="ARBA" id="ARBA00004651"/>
    </source>
</evidence>
<evidence type="ECO:0000313" key="10">
    <source>
        <dbReference type="Proteomes" id="UP000198556"/>
    </source>
</evidence>
<organism evidence="9 10">
    <name type="scientific">Granulicatella balaenopterae</name>
    <dbReference type="NCBI Taxonomy" id="137733"/>
    <lineage>
        <taxon>Bacteria</taxon>
        <taxon>Bacillati</taxon>
        <taxon>Bacillota</taxon>
        <taxon>Bacilli</taxon>
        <taxon>Lactobacillales</taxon>
        <taxon>Carnobacteriaceae</taxon>
        <taxon>Granulicatella</taxon>
    </lineage>
</organism>
<feature type="transmembrane region" description="Helical" evidence="7">
    <location>
        <begin position="218"/>
        <end position="237"/>
    </location>
</feature>
<protein>
    <submittedName>
        <fullName evidence="9">Type II secretion system protein F (GspF)</fullName>
    </submittedName>
</protein>
<dbReference type="RefSeq" id="WP_089746544.1">
    <property type="nucleotide sequence ID" value="NZ_FOGF01000015.1"/>
</dbReference>
<feature type="domain" description="Type II secretion system protein GspF" evidence="8">
    <location>
        <begin position="70"/>
        <end position="192"/>
    </location>
</feature>
<dbReference type="Proteomes" id="UP000198556">
    <property type="component" value="Unassembled WGS sequence"/>
</dbReference>
<keyword evidence="5 7" id="KW-1133">Transmembrane helix</keyword>
<dbReference type="InterPro" id="IPR003004">
    <property type="entry name" value="GspF/PilC"/>
</dbReference>
<evidence type="ECO:0000313" key="9">
    <source>
        <dbReference type="EMBL" id="SER01356.1"/>
    </source>
</evidence>
<dbReference type="PANTHER" id="PTHR30012">
    <property type="entry name" value="GENERAL SECRETION PATHWAY PROTEIN"/>
    <property type="match status" value="1"/>
</dbReference>
<evidence type="ECO:0000259" key="8">
    <source>
        <dbReference type="Pfam" id="PF00482"/>
    </source>
</evidence>
<dbReference type="PANTHER" id="PTHR30012:SF0">
    <property type="entry name" value="TYPE II SECRETION SYSTEM PROTEIN F-RELATED"/>
    <property type="match status" value="1"/>
</dbReference>
<keyword evidence="4 7" id="KW-0812">Transmembrane</keyword>
<sequence>MRTYRYSALTNEGLQKKGVVKALDEFEAVDKIKATYPVVTKINPVKETNSILDMEVGSSKVAHKHLAVMCSQFAIILKSGVGIARAMAMIAEQTEDKKLKKMLVASVEDISEGMGIADTMERHGQGLPMTFIETVRAGERSGTLANSFKAMETYFTRSQKTNQKVKQALTYPIFVVIVAIIVLIIVMAKVIPTLSAVFKDFGGELPAMTRVLIKTSEFFAAHWLFIMVIIGAIIAGLKLSALTEKGQVFWSNVVLKTPIIGKINLLTGSSQFATTMAVLLTAGLSIDDAIQTTAKSMTNRTLGDEVGRMTLSLQEGKSLGECIRRCNYFPNTLKEMCAIGEETGELEDTLLTIGDYYDNEASYAMQQAISKLEPTLLVFLALFAGFIVIAIYLPIFTMYNFM</sequence>
<feature type="domain" description="Type II secretion system protein GspF" evidence="8">
    <location>
        <begin position="272"/>
        <end position="394"/>
    </location>
</feature>
<feature type="transmembrane region" description="Helical" evidence="7">
    <location>
        <begin position="375"/>
        <end position="399"/>
    </location>
</feature>
<keyword evidence="10" id="KW-1185">Reference proteome</keyword>
<feature type="transmembrane region" description="Helical" evidence="7">
    <location>
        <begin position="169"/>
        <end position="198"/>
    </location>
</feature>
<dbReference type="STRING" id="137733.SAMN05421767_1156"/>
<dbReference type="Gene3D" id="1.20.81.30">
    <property type="entry name" value="Type II secretion system (T2SS), domain F"/>
    <property type="match status" value="2"/>
</dbReference>
<keyword evidence="3" id="KW-1003">Cell membrane</keyword>
<reference evidence="9 10" key="1">
    <citation type="submission" date="2016-10" db="EMBL/GenBank/DDBJ databases">
        <authorList>
            <person name="de Groot N.N."/>
        </authorList>
    </citation>
    <scope>NUCLEOTIDE SEQUENCE [LARGE SCALE GENOMIC DNA]</scope>
    <source>
        <strain evidence="9 10">DSM 15827</strain>
    </source>
</reference>
<evidence type="ECO:0000256" key="5">
    <source>
        <dbReference type="ARBA" id="ARBA00022989"/>
    </source>
</evidence>
<dbReference type="EMBL" id="FOGF01000015">
    <property type="protein sequence ID" value="SER01356.1"/>
    <property type="molecule type" value="Genomic_DNA"/>
</dbReference>
<dbReference type="PRINTS" id="PR00812">
    <property type="entry name" value="BCTERIALGSPF"/>
</dbReference>
<evidence type="ECO:0000256" key="4">
    <source>
        <dbReference type="ARBA" id="ARBA00022692"/>
    </source>
</evidence>
<evidence type="ECO:0000256" key="6">
    <source>
        <dbReference type="ARBA" id="ARBA00023136"/>
    </source>
</evidence>
<dbReference type="OrthoDB" id="9805682at2"/>
<gene>
    <name evidence="9" type="ORF">SAMN05421767_1156</name>
</gene>
<keyword evidence="6 7" id="KW-0472">Membrane</keyword>
<evidence type="ECO:0000256" key="2">
    <source>
        <dbReference type="ARBA" id="ARBA00005745"/>
    </source>
</evidence>